<feature type="compositionally biased region" description="Polar residues" evidence="7">
    <location>
        <begin position="323"/>
        <end position="353"/>
    </location>
</feature>
<feature type="compositionally biased region" description="Basic residues" evidence="7">
    <location>
        <begin position="400"/>
        <end position="410"/>
    </location>
</feature>
<gene>
    <name evidence="11" type="ORF">PEVE_00036283</name>
</gene>
<feature type="compositionally biased region" description="Basic and acidic residues" evidence="7">
    <location>
        <begin position="1529"/>
        <end position="1547"/>
    </location>
</feature>
<dbReference type="InterPro" id="IPR036020">
    <property type="entry name" value="WW_dom_sf"/>
</dbReference>
<feature type="region of interest" description="Disordered" evidence="7">
    <location>
        <begin position="1652"/>
        <end position="1697"/>
    </location>
</feature>
<dbReference type="Gene3D" id="2.60.40.150">
    <property type="entry name" value="C2 domain"/>
    <property type="match status" value="1"/>
</dbReference>
<evidence type="ECO:0000256" key="5">
    <source>
        <dbReference type="ARBA" id="ARBA00022786"/>
    </source>
</evidence>
<dbReference type="InterPro" id="IPR040524">
    <property type="entry name" value="HECW1_helix"/>
</dbReference>
<dbReference type="EMBL" id="CALNXI010000577">
    <property type="protein sequence ID" value="CAH3029515.1"/>
    <property type="molecule type" value="Genomic_DNA"/>
</dbReference>
<dbReference type="Pfam" id="PF00168">
    <property type="entry name" value="C2"/>
    <property type="match status" value="1"/>
</dbReference>
<evidence type="ECO:0000313" key="12">
    <source>
        <dbReference type="Proteomes" id="UP001159427"/>
    </source>
</evidence>
<feature type="compositionally biased region" description="Polar residues" evidence="7">
    <location>
        <begin position="1153"/>
        <end position="1170"/>
    </location>
</feature>
<dbReference type="Proteomes" id="UP001159427">
    <property type="component" value="Unassembled WGS sequence"/>
</dbReference>
<dbReference type="Pfam" id="PF18436">
    <property type="entry name" value="HECW1_helix"/>
    <property type="match status" value="1"/>
</dbReference>
<dbReference type="InterPro" id="IPR000008">
    <property type="entry name" value="C2_dom"/>
</dbReference>
<feature type="compositionally biased region" description="Basic and acidic residues" evidence="7">
    <location>
        <begin position="650"/>
        <end position="665"/>
    </location>
</feature>
<dbReference type="PROSITE" id="PS01159">
    <property type="entry name" value="WW_DOMAIN_1"/>
    <property type="match status" value="2"/>
</dbReference>
<dbReference type="InterPro" id="IPR050409">
    <property type="entry name" value="E3_ubiq-protein_ligase"/>
</dbReference>
<dbReference type="Gene3D" id="3.90.1750.10">
    <property type="entry name" value="Hect, E3 ligase catalytic domains"/>
    <property type="match status" value="1"/>
</dbReference>
<dbReference type="PROSITE" id="PS50237">
    <property type="entry name" value="HECT"/>
    <property type="match status" value="1"/>
</dbReference>
<dbReference type="InterPro" id="IPR000569">
    <property type="entry name" value="HECT_dom"/>
</dbReference>
<dbReference type="Pfam" id="PF00397">
    <property type="entry name" value="WW"/>
    <property type="match status" value="2"/>
</dbReference>
<feature type="region of interest" description="Disordered" evidence="7">
    <location>
        <begin position="309"/>
        <end position="353"/>
    </location>
</feature>
<feature type="compositionally biased region" description="Low complexity" evidence="7">
    <location>
        <begin position="1171"/>
        <end position="1189"/>
    </location>
</feature>
<feature type="compositionally biased region" description="Polar residues" evidence="7">
    <location>
        <begin position="1263"/>
        <end position="1279"/>
    </location>
</feature>
<feature type="compositionally biased region" description="Polar residues" evidence="7">
    <location>
        <begin position="634"/>
        <end position="649"/>
    </location>
</feature>
<feature type="compositionally biased region" description="Polar residues" evidence="7">
    <location>
        <begin position="1081"/>
        <end position="1090"/>
    </location>
</feature>
<dbReference type="PROSITE" id="PS50004">
    <property type="entry name" value="C2"/>
    <property type="match status" value="1"/>
</dbReference>
<feature type="compositionally biased region" description="Polar residues" evidence="7">
    <location>
        <begin position="1207"/>
        <end position="1226"/>
    </location>
</feature>
<keyword evidence="5 6" id="KW-0833">Ubl conjugation pathway</keyword>
<comment type="caution">
    <text evidence="11">The sequence shown here is derived from an EMBL/GenBank/DDBJ whole genome shotgun (WGS) entry which is preliminary data.</text>
</comment>
<dbReference type="PANTHER" id="PTHR11254">
    <property type="entry name" value="HECT DOMAIN UBIQUITIN-PROTEIN LIGASE"/>
    <property type="match status" value="1"/>
</dbReference>
<dbReference type="Gene3D" id="3.30.2160.10">
    <property type="entry name" value="Hect, E3 ligase catalytic domain"/>
    <property type="match status" value="1"/>
</dbReference>
<feature type="compositionally biased region" description="Polar residues" evidence="7">
    <location>
        <begin position="880"/>
        <end position="894"/>
    </location>
</feature>
<dbReference type="InterPro" id="IPR032348">
    <property type="entry name" value="HECW_N"/>
</dbReference>
<evidence type="ECO:0000256" key="4">
    <source>
        <dbReference type="ARBA" id="ARBA00022679"/>
    </source>
</evidence>
<feature type="compositionally biased region" description="Pro residues" evidence="7">
    <location>
        <begin position="1552"/>
        <end position="1561"/>
    </location>
</feature>
<dbReference type="EC" id="2.3.2.26" evidence="3"/>
<dbReference type="SMART" id="SM00119">
    <property type="entry name" value="HECTc"/>
    <property type="match status" value="1"/>
</dbReference>
<accession>A0ABN8MLD0</accession>
<feature type="region of interest" description="Disordered" evidence="7">
    <location>
        <begin position="1014"/>
        <end position="1193"/>
    </location>
</feature>
<feature type="compositionally biased region" description="Acidic residues" evidence="7">
    <location>
        <begin position="520"/>
        <end position="529"/>
    </location>
</feature>
<feature type="region of interest" description="Disordered" evidence="7">
    <location>
        <begin position="796"/>
        <end position="925"/>
    </location>
</feature>
<keyword evidence="12" id="KW-1185">Reference proteome</keyword>
<evidence type="ECO:0000256" key="1">
    <source>
        <dbReference type="ARBA" id="ARBA00000885"/>
    </source>
</evidence>
<evidence type="ECO:0000259" key="8">
    <source>
        <dbReference type="PROSITE" id="PS50004"/>
    </source>
</evidence>
<dbReference type="SMART" id="SM00456">
    <property type="entry name" value="WW"/>
    <property type="match status" value="2"/>
</dbReference>
<dbReference type="Gene3D" id="3.30.2410.10">
    <property type="entry name" value="Hect, E3 ligase catalytic domain"/>
    <property type="match status" value="1"/>
</dbReference>
<feature type="compositionally biased region" description="Polar residues" evidence="7">
    <location>
        <begin position="1014"/>
        <end position="1035"/>
    </location>
</feature>
<feature type="compositionally biased region" description="Low complexity" evidence="7">
    <location>
        <begin position="1666"/>
        <end position="1696"/>
    </location>
</feature>
<dbReference type="InterPro" id="IPR035892">
    <property type="entry name" value="C2_domain_sf"/>
</dbReference>
<reference evidence="11 12" key="1">
    <citation type="submission" date="2022-05" db="EMBL/GenBank/DDBJ databases">
        <authorList>
            <consortium name="Genoscope - CEA"/>
            <person name="William W."/>
        </authorList>
    </citation>
    <scope>NUCLEOTIDE SEQUENCE [LARGE SCALE GENOMIC DNA]</scope>
</reference>
<dbReference type="Pfam" id="PF16562">
    <property type="entry name" value="HECW_N"/>
    <property type="match status" value="1"/>
</dbReference>
<feature type="domain" description="HECT" evidence="10">
    <location>
        <begin position="1745"/>
        <end position="2080"/>
    </location>
</feature>
<dbReference type="InterPro" id="IPR001202">
    <property type="entry name" value="WW_dom"/>
</dbReference>
<evidence type="ECO:0000259" key="9">
    <source>
        <dbReference type="PROSITE" id="PS50020"/>
    </source>
</evidence>
<feature type="compositionally biased region" description="Polar residues" evidence="7">
    <location>
        <begin position="1125"/>
        <end position="1143"/>
    </location>
</feature>
<evidence type="ECO:0000256" key="6">
    <source>
        <dbReference type="PROSITE-ProRule" id="PRU00104"/>
    </source>
</evidence>
<feature type="region of interest" description="Disordered" evidence="7">
    <location>
        <begin position="585"/>
        <end position="731"/>
    </location>
</feature>
<dbReference type="CDD" id="cd00201">
    <property type="entry name" value="WW"/>
    <property type="match status" value="2"/>
</dbReference>
<feature type="compositionally biased region" description="Basic residues" evidence="7">
    <location>
        <begin position="1346"/>
        <end position="1355"/>
    </location>
</feature>
<dbReference type="Gene3D" id="2.20.70.10">
    <property type="match status" value="2"/>
</dbReference>
<feature type="region of interest" description="Disordered" evidence="7">
    <location>
        <begin position="1525"/>
        <end position="1573"/>
    </location>
</feature>
<evidence type="ECO:0000256" key="3">
    <source>
        <dbReference type="ARBA" id="ARBA00012485"/>
    </source>
</evidence>
<dbReference type="InterPro" id="IPR035983">
    <property type="entry name" value="Hect_E3_ubiquitin_ligase"/>
</dbReference>
<feature type="compositionally biased region" description="Low complexity" evidence="7">
    <location>
        <begin position="1371"/>
        <end position="1425"/>
    </location>
</feature>
<sequence length="2080" mass="230549">MPSNEVELLSYRRRESQRHPVNIRRTVSEDCLLDEHEDSHRLIISAFSMLKLSKTRISVGDSVTVYWDIREHCGANDWIGLFDLDSPTSLSNYLACKQRGVTGAKRGAIKWAINRDVTFGEVENKCIFKYIHGNTGSVKAISPTLYIYNPYAELASPHGRPRLGSLVPQETLLEFSIAGLQANGLKKNIFGRPSPYVKLSIMPSRRHLRSWKQHHGQIAKTSSQTNTTNPKWNSEEFVFLGGAEDLLEVEVRNKFSGTRPAFSRFLGKLTVPLVDLFGCQRNRPEEFTKPLGRRTPADRIQGTVTLTVTVIEPSKRPQPGAESGQQENISPSTPASGSQQTNPSCTLSNPSLTSSAPNILQPLTLNSSNGVLETIFPVENTPSPESPRGANERPNPRGSGGHRRLRLHSRPRTEIYSHEFVPLDPDITSPEISRDPHIANIENSVSGNSTADESNSGDNRTSNSIDVESPNEITNPIQDCPSVVHSPDEVDSNDTVVASATSLQDSNVSNQDMENQPMEIPDETSDVSDSDVVTETPVVPDEVEMALPSTTNRNSVTSIELTDDSPLRILEESERVREEIALSCENLLQEPSPESDDELEQMDVSDDTIMEEQNNSLNSDYSMEDVLTRRGGTATESNANDNSLETQSRTVRETHVLEAGDHPSSPEDQEESRTSTPPHVSSDVTASIETETEAEAVNASEGAVSLQSEHSQHQDNQSEPQPSEQEDVQMSLLEYVDRIVGDESDNIEEQSADSAMIVESFGDNTEENVSSVRSGVRIPSVTLPVEASEPVLLDATSLQSASASEMLVDTSANENTITPPPKPPRSNENPITPPPKPPRSNENPITPPPKPPRSKRVSRSSSEPRNSQRSHRGGERSRNASRTANQEGNASRQSRPPFVRRVTDPTTGQANRLHSEEGTVNRVNDGTTAAAITVNTAEDSTSYAVPLSLTESVVMAVPLSPPPQRPTHSGLMSPVVVADGRAEPEAVVTPLPSPELSFEETDAVFDSQLTVTEASVNSEGNQSIENESSITTDLSNDYELIIQDDGRQPSSAPSTLRREAVPSNTTVSPNVTRVQHRRSSSQDSTPSTVIYATPVTGVSRESTDGSLSFPRAKVTALSENRRQGSSETVSGETQSLPRNSSNAVPIPSASGPRVSSEQSRSDATPRVNSGASVSATSQPGSSASSSSDANQREAIQTLLRTYYFKSSQASRGTSSVGQPTSSTSPVRGQAGGRRPSSDTNPRSAQRRNSARRQQGHPVHLSIEDQQQTRGQQARSNQQSVEDEPLPSNWERGIDSHGRVYYIDHINRTTTWVRPRRNAPEREANMNDINTHWQSLDRRYQSFRRTLRGRGSHHSRPPLPIDNNRENQTTGETSASSSSETSSLSRPSSAASSTQASPTPSTSSNPSTPSTSTAPSPSSASSARASSLNQSPAVKFLIRYDLIDYLKSKGVAGHYYFQSQMLKLIVSKIRSDPNQFERYRHQVELVRFLNQFADPQMDMPPGWDKKVDQSGRLYFIDHNSRTTTFIDPRLPVEETLPRRNRSESEPYRGRLPPSRPPPPLSPPQTSTHTTTPPMTYNQQVIGFLSQPNIDEILKNKFQGYSSNPALKANVRRVKTEGERALGRLSSNLDFNMLISAIHEDVISYAPVDLAQTSESLRPTSPTRHFQTSSGTRSRASSSEGALKGAMAESPASSSPAPYKRDFEAKVRSFHRQLYHKGYGQGPNKIKMSIRRDHILEDAYDQIMKEPARNLQRNRLEIQFTGEEGLDYGGPAREFFFLLSRQVFNPYYGLFEYSANDTYTVQVSPVSLYVDNSHEWFRFCGRIIGLVIIHQHLLDAFFTRPFYKALLRSLCDLSDVEAMDSLFHQSMTWVMENDITGALDLSFTVSEEIFGEVTERELVPGGKEMEVTEENKHEYVEQMVRWRVERGVAEQTESIVNGFNEVLDPKLINLFDARELELVISGTADIDIEDWRKNTEYRSGYHGSHKVIRWFWKVVKSFDNEQKLRLLQFVTGTSSIPYEGFAALRGSTGPRKFCIERWGDYTKLPRAHTCFNRLDLPLYRSYEELLEKLTFAVEESETFAMQ</sequence>
<dbReference type="SUPFAM" id="SSF49562">
    <property type="entry name" value="C2 domain (Calcium/lipid-binding domain, CaLB)"/>
    <property type="match status" value="1"/>
</dbReference>
<dbReference type="Pfam" id="PF00632">
    <property type="entry name" value="HECT"/>
    <property type="match status" value="1"/>
</dbReference>
<feature type="compositionally biased region" description="Polar residues" evidence="7">
    <location>
        <begin position="1062"/>
        <end position="1073"/>
    </location>
</feature>
<organism evidence="11 12">
    <name type="scientific">Porites evermanni</name>
    <dbReference type="NCBI Taxonomy" id="104178"/>
    <lineage>
        <taxon>Eukaryota</taxon>
        <taxon>Metazoa</taxon>
        <taxon>Cnidaria</taxon>
        <taxon>Anthozoa</taxon>
        <taxon>Hexacorallia</taxon>
        <taxon>Scleractinia</taxon>
        <taxon>Fungiina</taxon>
        <taxon>Poritidae</taxon>
        <taxon>Porites</taxon>
    </lineage>
</organism>
<dbReference type="PROSITE" id="PS50020">
    <property type="entry name" value="WW_DOMAIN_2"/>
    <property type="match status" value="2"/>
</dbReference>
<feature type="compositionally biased region" description="Polar residues" evidence="7">
    <location>
        <begin position="705"/>
        <end position="723"/>
    </location>
</feature>
<feature type="compositionally biased region" description="Polar residues" evidence="7">
    <location>
        <begin position="493"/>
        <end position="514"/>
    </location>
</feature>
<feature type="domain" description="WW" evidence="9">
    <location>
        <begin position="1496"/>
        <end position="1529"/>
    </location>
</feature>
<feature type="active site" description="Glycyl thioester intermediate" evidence="6">
    <location>
        <position position="2048"/>
    </location>
</feature>
<dbReference type="Gene3D" id="2.60.40.2840">
    <property type="match status" value="1"/>
</dbReference>
<feature type="compositionally biased region" description="Acidic residues" evidence="7">
    <location>
        <begin position="593"/>
        <end position="610"/>
    </location>
</feature>
<dbReference type="CDD" id="cd00078">
    <property type="entry name" value="HECTc"/>
    <property type="match status" value="1"/>
</dbReference>
<feature type="compositionally biased region" description="Polar residues" evidence="7">
    <location>
        <begin position="441"/>
        <end position="477"/>
    </location>
</feature>
<dbReference type="SUPFAM" id="SSF56204">
    <property type="entry name" value="Hect, E3 ligase catalytic domain"/>
    <property type="match status" value="1"/>
</dbReference>
<comment type="catalytic activity">
    <reaction evidence="1">
        <text>S-ubiquitinyl-[E2 ubiquitin-conjugating enzyme]-L-cysteine + [acceptor protein]-L-lysine = [E2 ubiquitin-conjugating enzyme]-L-cysteine + N(6)-ubiquitinyl-[acceptor protein]-L-lysine.</text>
        <dbReference type="EC" id="2.3.2.26"/>
    </reaction>
</comment>
<feature type="domain" description="C2" evidence="8">
    <location>
        <begin position="157"/>
        <end position="287"/>
    </location>
</feature>
<dbReference type="SUPFAM" id="SSF51045">
    <property type="entry name" value="WW domain"/>
    <property type="match status" value="2"/>
</dbReference>
<proteinExistence type="predicted"/>
<feature type="compositionally biased region" description="Polar residues" evidence="7">
    <location>
        <begin position="611"/>
        <end position="621"/>
    </location>
</feature>
<feature type="compositionally biased region" description="Low complexity" evidence="7">
    <location>
        <begin position="1562"/>
        <end position="1573"/>
    </location>
</feature>
<feature type="region of interest" description="Disordered" evidence="7">
    <location>
        <begin position="440"/>
        <end position="533"/>
    </location>
</feature>
<dbReference type="SMART" id="SM00239">
    <property type="entry name" value="C2"/>
    <property type="match status" value="1"/>
</dbReference>
<feature type="region of interest" description="Disordered" evidence="7">
    <location>
        <begin position="377"/>
        <end position="418"/>
    </location>
</feature>
<protein>
    <recommendedName>
        <fullName evidence="3">HECT-type E3 ubiquitin transferase</fullName>
        <ecNumber evidence="3">2.3.2.26</ecNumber>
    </recommendedName>
</protein>
<feature type="region of interest" description="Disordered" evidence="7">
    <location>
        <begin position="1346"/>
        <end position="1425"/>
    </location>
</feature>
<feature type="domain" description="WW" evidence="9">
    <location>
        <begin position="1283"/>
        <end position="1316"/>
    </location>
</feature>
<feature type="region of interest" description="Disordered" evidence="7">
    <location>
        <begin position="1207"/>
        <end position="1292"/>
    </location>
</feature>
<feature type="compositionally biased region" description="Polar residues" evidence="7">
    <location>
        <begin position="674"/>
        <end position="688"/>
    </location>
</feature>
<evidence type="ECO:0000256" key="2">
    <source>
        <dbReference type="ARBA" id="ARBA00004906"/>
    </source>
</evidence>
<dbReference type="PANTHER" id="PTHR11254:SF320">
    <property type="entry name" value="HECT-TYPE E3 UBIQUITIN TRANSFERASE"/>
    <property type="match status" value="1"/>
</dbReference>
<comment type="pathway">
    <text evidence="2">Protein modification; protein ubiquitination.</text>
</comment>
<feature type="compositionally biased region" description="Polar residues" evidence="7">
    <location>
        <begin position="1652"/>
        <end position="1665"/>
    </location>
</feature>
<name>A0ABN8MLD0_9CNID</name>
<evidence type="ECO:0000313" key="11">
    <source>
        <dbReference type="EMBL" id="CAH3029515.1"/>
    </source>
</evidence>
<evidence type="ECO:0000259" key="10">
    <source>
        <dbReference type="PROSITE" id="PS50237"/>
    </source>
</evidence>
<evidence type="ECO:0000256" key="7">
    <source>
        <dbReference type="SAM" id="MobiDB-lite"/>
    </source>
</evidence>
<feature type="compositionally biased region" description="Basic residues" evidence="7">
    <location>
        <begin position="1244"/>
        <end position="1254"/>
    </location>
</feature>
<keyword evidence="4" id="KW-0808">Transferase</keyword>